<feature type="chain" id="PRO_5047501107" description="DUF3617 domain-containing protein" evidence="1">
    <location>
        <begin position="18"/>
        <end position="150"/>
    </location>
</feature>
<keyword evidence="3" id="KW-1185">Reference proteome</keyword>
<gene>
    <name evidence="2" type="ORF">ACFMB1_07155</name>
</gene>
<dbReference type="EMBL" id="JBHPON010000001">
    <property type="protein sequence ID" value="MFC6035317.1"/>
    <property type="molecule type" value="Genomic_DNA"/>
</dbReference>
<dbReference type="Proteomes" id="UP001596116">
    <property type="component" value="Unassembled WGS sequence"/>
</dbReference>
<sequence length="150" mass="16435">MTSGFRLFILVLCSLSAACNRQVSVEEPAVPERVKTETGEIPNTLPPLFIGIWAADPAWCDHGEGEPGPIEFTSDRFLGYENSCDIASAVEGTDGGWRLNLRCAAEGELAEETMDVDIDGDILRIARNDGDLIEFTRCEAQEQVEDQAKE</sequence>
<accession>A0ABW1KZ79</accession>
<name>A0ABW1KZ79_9PROT</name>
<dbReference type="RefSeq" id="WP_379879359.1">
    <property type="nucleotide sequence ID" value="NZ_JBHPON010000001.1"/>
</dbReference>
<organism evidence="2 3">
    <name type="scientific">Hyphococcus aureus</name>
    <dbReference type="NCBI Taxonomy" id="2666033"/>
    <lineage>
        <taxon>Bacteria</taxon>
        <taxon>Pseudomonadati</taxon>
        <taxon>Pseudomonadota</taxon>
        <taxon>Alphaproteobacteria</taxon>
        <taxon>Parvularculales</taxon>
        <taxon>Parvularculaceae</taxon>
        <taxon>Hyphococcus</taxon>
    </lineage>
</organism>
<evidence type="ECO:0000313" key="2">
    <source>
        <dbReference type="EMBL" id="MFC6035317.1"/>
    </source>
</evidence>
<evidence type="ECO:0008006" key="4">
    <source>
        <dbReference type="Google" id="ProtNLM"/>
    </source>
</evidence>
<evidence type="ECO:0000313" key="3">
    <source>
        <dbReference type="Proteomes" id="UP001596116"/>
    </source>
</evidence>
<reference evidence="2 3" key="1">
    <citation type="submission" date="2024-09" db="EMBL/GenBank/DDBJ databases">
        <authorList>
            <person name="Zhang Z.-H."/>
        </authorList>
    </citation>
    <scope>NUCLEOTIDE SEQUENCE [LARGE SCALE GENOMIC DNA]</scope>
    <source>
        <strain evidence="2 3">HHTR114</strain>
    </source>
</reference>
<proteinExistence type="predicted"/>
<comment type="caution">
    <text evidence="2">The sequence shown here is derived from an EMBL/GenBank/DDBJ whole genome shotgun (WGS) entry which is preliminary data.</text>
</comment>
<protein>
    <recommendedName>
        <fullName evidence="4">DUF3617 domain-containing protein</fullName>
    </recommendedName>
</protein>
<evidence type="ECO:0000256" key="1">
    <source>
        <dbReference type="SAM" id="SignalP"/>
    </source>
</evidence>
<keyword evidence="1" id="KW-0732">Signal</keyword>
<dbReference type="PROSITE" id="PS51257">
    <property type="entry name" value="PROKAR_LIPOPROTEIN"/>
    <property type="match status" value="1"/>
</dbReference>
<feature type="signal peptide" evidence="1">
    <location>
        <begin position="1"/>
        <end position="17"/>
    </location>
</feature>